<dbReference type="InterPro" id="IPR018534">
    <property type="entry name" value="Tet_reg_excision_RteC"/>
</dbReference>
<name>A0ABP9GVQ5_9FLAO</name>
<accession>A0ABP9GVQ5</accession>
<gene>
    <name evidence="1" type="ORF">GCM10023314_30010</name>
</gene>
<dbReference type="Pfam" id="PF09357">
    <property type="entry name" value="RteC"/>
    <property type="match status" value="1"/>
</dbReference>
<protein>
    <submittedName>
        <fullName evidence="1">RteC domain-containing protein</fullName>
    </submittedName>
</protein>
<dbReference type="RefSeq" id="WP_345193485.1">
    <property type="nucleotide sequence ID" value="NZ_BAABJJ010000044.1"/>
</dbReference>
<evidence type="ECO:0000313" key="2">
    <source>
        <dbReference type="Proteomes" id="UP001501302"/>
    </source>
</evidence>
<comment type="caution">
    <text evidence="1">The sequence shown here is derived from an EMBL/GenBank/DDBJ whole genome shotgun (WGS) entry which is preliminary data.</text>
</comment>
<keyword evidence="2" id="KW-1185">Reference proteome</keyword>
<organism evidence="1 2">
    <name type="scientific">Algibacter agarivorans</name>
    <dbReference type="NCBI Taxonomy" id="1109741"/>
    <lineage>
        <taxon>Bacteria</taxon>
        <taxon>Pseudomonadati</taxon>
        <taxon>Bacteroidota</taxon>
        <taxon>Flavobacteriia</taxon>
        <taxon>Flavobacteriales</taxon>
        <taxon>Flavobacteriaceae</taxon>
        <taxon>Algibacter</taxon>
    </lineage>
</organism>
<dbReference type="Proteomes" id="UP001501302">
    <property type="component" value="Unassembled WGS sequence"/>
</dbReference>
<reference evidence="2" key="1">
    <citation type="journal article" date="2019" name="Int. J. Syst. Evol. Microbiol.">
        <title>The Global Catalogue of Microorganisms (GCM) 10K type strain sequencing project: providing services to taxonomists for standard genome sequencing and annotation.</title>
        <authorList>
            <consortium name="The Broad Institute Genomics Platform"/>
            <consortium name="The Broad Institute Genome Sequencing Center for Infectious Disease"/>
            <person name="Wu L."/>
            <person name="Ma J."/>
        </authorList>
    </citation>
    <scope>NUCLEOTIDE SEQUENCE [LARGE SCALE GENOMIC DNA]</scope>
    <source>
        <strain evidence="2">JCM 18285</strain>
    </source>
</reference>
<sequence length="275" mass="32873">MCTDIMDLDKLNNTYNIELKKIENANTNTLKRCQDAIALCRHQLSLLKDAVKAKVFQSRDDEIHFFKKIKQIPFNCLIYYLEVYAFESQCSKINEDHRQKFTDRVKNKTYQFLMDHLDFVNYMEQGQTHLDMCFFTRSNAVQIMMMHKDDYFYDLDFNTSHDLLLAKVTAYRKFIDYLESRSHHGFNLIQHSKLKWTSSKVALTELIYALYHSRVINNGKLEIKEIAVELQKLFNIELGDFYKIYSEIRLRKHSRTKFLDEMSYSLINEIEKNDS</sequence>
<evidence type="ECO:0000313" key="1">
    <source>
        <dbReference type="EMBL" id="GAA4954373.1"/>
    </source>
</evidence>
<dbReference type="EMBL" id="BAABJJ010000044">
    <property type="protein sequence ID" value="GAA4954373.1"/>
    <property type="molecule type" value="Genomic_DNA"/>
</dbReference>
<proteinExistence type="predicted"/>